<protein>
    <submittedName>
        <fullName evidence="1">BQ5605_C016g08175 protein</fullName>
    </submittedName>
</protein>
<proteinExistence type="predicted"/>
<name>A0A2X0LVF4_9BASI</name>
<dbReference type="Proteomes" id="UP000249464">
    <property type="component" value="Unassembled WGS sequence"/>
</dbReference>
<accession>A0A2X0LVF4</accession>
<organism evidence="1 2">
    <name type="scientific">Microbotryum silenes-dioicae</name>
    <dbReference type="NCBI Taxonomy" id="796604"/>
    <lineage>
        <taxon>Eukaryota</taxon>
        <taxon>Fungi</taxon>
        <taxon>Dikarya</taxon>
        <taxon>Basidiomycota</taxon>
        <taxon>Pucciniomycotina</taxon>
        <taxon>Microbotryomycetes</taxon>
        <taxon>Microbotryales</taxon>
        <taxon>Microbotryaceae</taxon>
        <taxon>Microbotryum</taxon>
    </lineage>
</organism>
<evidence type="ECO:0000313" key="1">
    <source>
        <dbReference type="EMBL" id="SGY20956.1"/>
    </source>
</evidence>
<reference evidence="1 2" key="1">
    <citation type="submission" date="2016-11" db="EMBL/GenBank/DDBJ databases">
        <authorList>
            <person name="Jaros S."/>
            <person name="Januszkiewicz K."/>
            <person name="Wedrychowicz H."/>
        </authorList>
    </citation>
    <scope>NUCLEOTIDE SEQUENCE [LARGE SCALE GENOMIC DNA]</scope>
</reference>
<dbReference type="EMBL" id="FQNC01000018">
    <property type="protein sequence ID" value="SGY20956.1"/>
    <property type="molecule type" value="Genomic_DNA"/>
</dbReference>
<sequence>MGVIRRPDLSGKTWDGNVMQIGAQSTPANSYLRRRSQTKPWACVCKKPETS</sequence>
<evidence type="ECO:0000313" key="2">
    <source>
        <dbReference type="Proteomes" id="UP000249464"/>
    </source>
</evidence>
<dbReference type="AlphaFoldDB" id="A0A2X0LVF4"/>
<gene>
    <name evidence="1" type="primary">BQ5605_C016g08175</name>
    <name evidence="1" type="ORF">BQ5605_C016G08175</name>
</gene>
<keyword evidence="2" id="KW-1185">Reference proteome</keyword>